<comment type="caution">
    <text evidence="1">The sequence shown here is derived from an EMBL/GenBank/DDBJ whole genome shotgun (WGS) entry which is preliminary data.</text>
</comment>
<dbReference type="Proteomes" id="UP000093501">
    <property type="component" value="Unassembled WGS sequence"/>
</dbReference>
<dbReference type="GO" id="GO:0005737">
    <property type="term" value="C:cytoplasm"/>
    <property type="evidence" value="ECO:0007669"/>
    <property type="project" value="TreeGrafter"/>
</dbReference>
<accession>A0A1C0AMN0</accession>
<dbReference type="PANTHER" id="PTHR15454">
    <property type="entry name" value="NISCHARIN RELATED"/>
    <property type="match status" value="1"/>
</dbReference>
<evidence type="ECO:0000313" key="1">
    <source>
        <dbReference type="EMBL" id="OCL33963.1"/>
    </source>
</evidence>
<gene>
    <name evidence="1" type="ORF">BCR15_04915</name>
</gene>
<reference evidence="2" key="1">
    <citation type="submission" date="2016-07" db="EMBL/GenBank/DDBJ databases">
        <authorList>
            <person name="Florea S."/>
            <person name="Webb J.S."/>
            <person name="Jaromczyk J."/>
            <person name="Schardl C.L."/>
        </authorList>
    </citation>
    <scope>NUCLEOTIDE SEQUENCE [LARGE SCALE GENOMIC DNA]</scope>
    <source>
        <strain evidence="2">IPBSL-7</strain>
    </source>
</reference>
<dbReference type="InterPro" id="IPR032675">
    <property type="entry name" value="LRR_dom_sf"/>
</dbReference>
<keyword evidence="2" id="KW-1185">Reference proteome</keyword>
<sequence>MRSLRLLLAAILAIGLLGVSSPGASAAVDVYITPGSHSVNGRQWRTTCEPYSQVERCTASIYATQVTQDASGRFVVTTGWVFNNLTYTEAPRSLWYGNPLGDVRQGTAVAGGGMSYRWTDDKGRRWRTDCDTDVTGRNGCRTYVTASVIKTGTSAGGEPYYYRVTQEVFNNMVRFGGVLLGSVKDPGLRACIADNVTLRGTVIPTAELQRLRYLACDYRGITSLAGMPAFPNLTELYLDGNALTSVAGMPALPSLGWLGLGHNRLTSVSGLPSLPSLIELDLGRNRLSGLTGWPALPNLVRLNLAGNQLSDVSGLSGGRHTRLVQLDLAANRLPTVRPLPNLPSLTRLYLNDNALRTFDASPANLPLLERLWLQRQVNTDGTGTLESYASLAPWTGLEYLYVSGNTVDDVSPLLSLQAAGCWIDVLENNPIGTTGSQG</sequence>
<name>A0A1C0AMN0_9ACTN</name>
<dbReference type="PROSITE" id="PS51450">
    <property type="entry name" value="LRR"/>
    <property type="match status" value="5"/>
</dbReference>
<evidence type="ECO:0000313" key="2">
    <source>
        <dbReference type="Proteomes" id="UP000093501"/>
    </source>
</evidence>
<dbReference type="InterPro" id="IPR003591">
    <property type="entry name" value="Leu-rich_rpt_typical-subtyp"/>
</dbReference>
<dbReference type="RefSeq" id="WP_068751720.1">
    <property type="nucleotide sequence ID" value="NZ_LR214441.1"/>
</dbReference>
<dbReference type="Gene3D" id="3.80.10.10">
    <property type="entry name" value="Ribonuclease Inhibitor"/>
    <property type="match status" value="1"/>
</dbReference>
<protein>
    <submittedName>
        <fullName evidence="1">Uncharacterized protein</fullName>
    </submittedName>
</protein>
<organism evidence="1 2">
    <name type="scientific">Tessaracoccus lapidicaptus</name>
    <dbReference type="NCBI Taxonomy" id="1427523"/>
    <lineage>
        <taxon>Bacteria</taxon>
        <taxon>Bacillati</taxon>
        <taxon>Actinomycetota</taxon>
        <taxon>Actinomycetes</taxon>
        <taxon>Propionibacteriales</taxon>
        <taxon>Propionibacteriaceae</taxon>
        <taxon>Tessaracoccus</taxon>
    </lineage>
</organism>
<dbReference type="SMART" id="SM00369">
    <property type="entry name" value="LRR_TYP"/>
    <property type="match status" value="4"/>
</dbReference>
<dbReference type="InterPro" id="IPR001611">
    <property type="entry name" value="Leu-rich_rpt"/>
</dbReference>
<dbReference type="SUPFAM" id="SSF52058">
    <property type="entry name" value="L domain-like"/>
    <property type="match status" value="1"/>
</dbReference>
<proteinExistence type="predicted"/>
<dbReference type="SMART" id="SM00365">
    <property type="entry name" value="LRR_SD22"/>
    <property type="match status" value="4"/>
</dbReference>
<dbReference type="AlphaFoldDB" id="A0A1C0AMN0"/>
<dbReference type="PANTHER" id="PTHR15454:SF56">
    <property type="entry name" value="PROTEIN PHOSPHATASE 1 REGULATORY SUBUNIT 7-RELATED"/>
    <property type="match status" value="1"/>
</dbReference>
<dbReference type="EMBL" id="MBQD01000021">
    <property type="protein sequence ID" value="OCL33963.1"/>
    <property type="molecule type" value="Genomic_DNA"/>
</dbReference>
<dbReference type="Pfam" id="PF13855">
    <property type="entry name" value="LRR_8"/>
    <property type="match status" value="1"/>
</dbReference>